<evidence type="ECO:0000313" key="2">
    <source>
        <dbReference type="EnsemblMetazoa" id="Aqu2.1.38883_001"/>
    </source>
</evidence>
<dbReference type="STRING" id="400682.A0A1X7VFX8"/>
<protein>
    <recommendedName>
        <fullName evidence="1">Transposase Helix-turn-helix domain-containing protein</fullName>
    </recommendedName>
</protein>
<evidence type="ECO:0000259" key="1">
    <source>
        <dbReference type="Pfam" id="PF13613"/>
    </source>
</evidence>
<dbReference type="PANTHER" id="PTHR23080:SF63">
    <property type="entry name" value="TICK TRANSPOSON"/>
    <property type="match status" value="1"/>
</dbReference>
<dbReference type="AlphaFoldDB" id="A0A1X7VFX8"/>
<dbReference type="Pfam" id="PF13613">
    <property type="entry name" value="HTH_Tnp_4"/>
    <property type="match status" value="1"/>
</dbReference>
<organism evidence="2">
    <name type="scientific">Amphimedon queenslandica</name>
    <name type="common">Sponge</name>
    <dbReference type="NCBI Taxonomy" id="400682"/>
    <lineage>
        <taxon>Eukaryota</taxon>
        <taxon>Metazoa</taxon>
        <taxon>Porifera</taxon>
        <taxon>Demospongiae</taxon>
        <taxon>Heteroscleromorpha</taxon>
        <taxon>Haplosclerida</taxon>
        <taxon>Niphatidae</taxon>
        <taxon>Amphimedon</taxon>
    </lineage>
</organism>
<dbReference type="InterPro" id="IPR027805">
    <property type="entry name" value="Transposase_HTH_dom"/>
</dbReference>
<sequence length="76" mass="9203">MKKLCLNLFEEDLAFRFSVHVSTISRLFHEMLDIFYVTRHLIKWPQREKLQSTMPATYRKFFSKFRVIIDCSKGKT</sequence>
<dbReference type="EnsemblMetazoa" id="Aqu2.1.38883_001">
    <property type="protein sequence ID" value="Aqu2.1.38883_001"/>
    <property type="gene ID" value="Aqu2.1.38883"/>
</dbReference>
<feature type="domain" description="Transposase Helix-turn-helix" evidence="1">
    <location>
        <begin position="4"/>
        <end position="37"/>
    </location>
</feature>
<dbReference type="PANTHER" id="PTHR23080">
    <property type="entry name" value="THAP DOMAIN PROTEIN"/>
    <property type="match status" value="1"/>
</dbReference>
<reference evidence="2" key="1">
    <citation type="submission" date="2017-05" db="UniProtKB">
        <authorList>
            <consortium name="EnsemblMetazoa"/>
        </authorList>
    </citation>
    <scope>IDENTIFICATION</scope>
</reference>
<proteinExistence type="predicted"/>
<dbReference type="InParanoid" id="A0A1X7VFX8"/>
<accession>A0A1X7VFX8</accession>
<name>A0A1X7VFX8_AMPQE</name>